<evidence type="ECO:0000313" key="3">
    <source>
        <dbReference type="Proteomes" id="UP001287286"/>
    </source>
</evidence>
<feature type="compositionally biased region" description="Basic and acidic residues" evidence="1">
    <location>
        <begin position="1346"/>
        <end position="1356"/>
    </location>
</feature>
<feature type="compositionally biased region" description="Low complexity" evidence="1">
    <location>
        <begin position="751"/>
        <end position="761"/>
    </location>
</feature>
<proteinExistence type="predicted"/>
<evidence type="ECO:0000313" key="2">
    <source>
        <dbReference type="EMBL" id="KAK4086127.1"/>
    </source>
</evidence>
<feature type="compositionally biased region" description="Acidic residues" evidence="1">
    <location>
        <begin position="613"/>
        <end position="623"/>
    </location>
</feature>
<feature type="region of interest" description="Disordered" evidence="1">
    <location>
        <begin position="183"/>
        <end position="312"/>
    </location>
</feature>
<feature type="compositionally biased region" description="Polar residues" evidence="1">
    <location>
        <begin position="350"/>
        <end position="366"/>
    </location>
</feature>
<feature type="compositionally biased region" description="Polar residues" evidence="1">
    <location>
        <begin position="505"/>
        <end position="524"/>
    </location>
</feature>
<evidence type="ECO:0008006" key="4">
    <source>
        <dbReference type="Google" id="ProtNLM"/>
    </source>
</evidence>
<evidence type="ECO:0000256" key="1">
    <source>
        <dbReference type="SAM" id="MobiDB-lite"/>
    </source>
</evidence>
<gene>
    <name evidence="2" type="ORF">Purlil1_9439</name>
</gene>
<dbReference type="Proteomes" id="UP001287286">
    <property type="component" value="Unassembled WGS sequence"/>
</dbReference>
<feature type="region of interest" description="Disordered" evidence="1">
    <location>
        <begin position="1346"/>
        <end position="1396"/>
    </location>
</feature>
<feature type="compositionally biased region" description="Low complexity" evidence="1">
    <location>
        <begin position="425"/>
        <end position="443"/>
    </location>
</feature>
<feature type="compositionally biased region" description="Low complexity" evidence="1">
    <location>
        <begin position="44"/>
        <end position="55"/>
    </location>
</feature>
<feature type="region of interest" description="Disordered" evidence="1">
    <location>
        <begin position="1053"/>
        <end position="1090"/>
    </location>
</feature>
<organism evidence="2 3">
    <name type="scientific">Purpureocillium lilacinum</name>
    <name type="common">Paecilomyces lilacinus</name>
    <dbReference type="NCBI Taxonomy" id="33203"/>
    <lineage>
        <taxon>Eukaryota</taxon>
        <taxon>Fungi</taxon>
        <taxon>Dikarya</taxon>
        <taxon>Ascomycota</taxon>
        <taxon>Pezizomycotina</taxon>
        <taxon>Sordariomycetes</taxon>
        <taxon>Hypocreomycetidae</taxon>
        <taxon>Hypocreales</taxon>
        <taxon>Ophiocordycipitaceae</taxon>
        <taxon>Purpureocillium</taxon>
    </lineage>
</organism>
<feature type="compositionally biased region" description="Basic and acidic residues" evidence="1">
    <location>
        <begin position="76"/>
        <end position="92"/>
    </location>
</feature>
<accession>A0ABR0BQI2</accession>
<feature type="compositionally biased region" description="Basic and acidic residues" evidence="1">
    <location>
        <begin position="183"/>
        <end position="200"/>
    </location>
</feature>
<feature type="region of interest" description="Disordered" evidence="1">
    <location>
        <begin position="734"/>
        <end position="770"/>
    </location>
</feature>
<comment type="caution">
    <text evidence="2">The sequence shown here is derived from an EMBL/GenBank/DDBJ whole genome shotgun (WGS) entry which is preliminary data.</text>
</comment>
<feature type="compositionally biased region" description="Basic residues" evidence="1">
    <location>
        <begin position="93"/>
        <end position="109"/>
    </location>
</feature>
<feature type="compositionally biased region" description="Basic and acidic residues" evidence="1">
    <location>
        <begin position="220"/>
        <end position="233"/>
    </location>
</feature>
<feature type="region of interest" description="Disordered" evidence="1">
    <location>
        <begin position="342"/>
        <end position="702"/>
    </location>
</feature>
<reference evidence="2 3" key="1">
    <citation type="journal article" date="2024" name="Microbiol. Resour. Announc.">
        <title>Genome annotations for the ascomycete fungi Trichoderma harzianum, Trichoderma aggressivum, and Purpureocillium lilacinum.</title>
        <authorList>
            <person name="Beijen E.P.W."/>
            <person name="Ohm R.A."/>
        </authorList>
    </citation>
    <scope>NUCLEOTIDE SEQUENCE [LARGE SCALE GENOMIC DNA]</scope>
    <source>
        <strain evidence="2 3">CBS 150709</strain>
    </source>
</reference>
<dbReference type="EMBL" id="JAWRVI010000043">
    <property type="protein sequence ID" value="KAK4086127.1"/>
    <property type="molecule type" value="Genomic_DNA"/>
</dbReference>
<feature type="compositionally biased region" description="Basic and acidic residues" evidence="1">
    <location>
        <begin position="240"/>
        <end position="252"/>
    </location>
</feature>
<dbReference type="Gene3D" id="2.40.50.40">
    <property type="match status" value="1"/>
</dbReference>
<feature type="compositionally biased region" description="Pro residues" evidence="1">
    <location>
        <begin position="651"/>
        <end position="663"/>
    </location>
</feature>
<feature type="region of interest" description="Disordered" evidence="1">
    <location>
        <begin position="1"/>
        <end position="129"/>
    </location>
</feature>
<name>A0ABR0BQI2_PURLI</name>
<keyword evidence="3" id="KW-1185">Reference proteome</keyword>
<protein>
    <recommendedName>
        <fullName evidence="4">Chromo domain-containing protein</fullName>
    </recommendedName>
</protein>
<feature type="compositionally biased region" description="Polar residues" evidence="1">
    <location>
        <begin position="379"/>
        <end position="415"/>
    </location>
</feature>
<dbReference type="Gene3D" id="3.40.50.12360">
    <property type="match status" value="1"/>
</dbReference>
<feature type="compositionally biased region" description="Low complexity" evidence="1">
    <location>
        <begin position="1"/>
        <end position="21"/>
    </location>
</feature>
<feature type="compositionally biased region" description="Low complexity" evidence="1">
    <location>
        <begin position="480"/>
        <end position="490"/>
    </location>
</feature>
<dbReference type="InterPro" id="IPR038609">
    <property type="entry name" value="HDA1_su2/3_sf"/>
</dbReference>
<sequence>MSTSSLARSGSHSDSASASASVEVPRQHVIEAPPAPAARRPRGAARSSTRSLARSIVVAPASPGLHPAPTAAATDHTSRASSERRRHAESMPRSRKKAPAGRKTRSKKSQKQDVHPDDDGGWYTIKGIVDERQGNRRRVEYLVEWDDNPETGEKYPASWVRMPSFEVTPEALSEWEALKALHGEKEAEERILLEKEKPLESEDEGESLPAPQQENPLPSAERESPLPSAERESPLPSAEQESHSPPADRDSSQDSQPPRPSNWRKLEATRAAPSRQRSVSPEPSERPRKIRRVDYSLTPSEEPPSITSRASVASCETFESPELDIARAQAPTFYVELGHKRPSFDPAEYESQSVPKTQDSGGSSQPLAELEAEDERHAINSQLTVRTTVPDSQDPSGESSWLQGSNEAAASQALASTGGALGLNSQSQSIPSEIPSRQPESQSFPAESQGPSPAVFDPQPDDQPSERQEDSASVPHFESEAAVESQASSVFLTQPPARSFPAVESSLQSPRPLSSGHSAVQQTPAFEGRIPADVRRSATSAEPDSKGSAEPVSQDAQLVHQPDFGSEEEPFTTHSIQRSEATPDEPGSLAQELVDSLYQSFEGGKAVDTKESDDMEGDGDGDGSEPHRSAAEDLSQLVHLDEVVTPEHPPDNLPPAVSGPPQPSAVDLLNRMVDEAYSTTPSQPPSATHMLDEPQHHQQATISPADISRHTELEGTALPFMPSLTAHEAPSSNLFEGASSELPPQMGQVLSEQASSGSSESDMGPQDPKHIITLPFQASLRPLYDDTLLEYKREVTAFGTIFNNEVYVPPSEALVGKIDELLGRLFGICDYPQDAVGTVLEALPPAQLAKFSCDANAKFNFLYELLQGLQKDVKILVVARSVELLRLLHALTQALDVECVCDALGIMDRHPASAATVRLALSDEDVNGFSFDVVVGFDHTFASSPVLKGLEADEDERLKGPLVLILVTTHSIEHIDLHVPSDMGPLERKNALLAAIVHARKLMSDPDRGYPEPHELASLFVQYLNGDVDGVAWDPIPIPDDILDIYLNSQTRSQMPPATAADDNGRKRKLDESDDDEPKRMRVLPSREPAIKDDELPLPDEVRDLLASVDPNSTAIKSTQVQVKVSLAVMQALAEQRAELERKLAAKDAEEEYKSVIEGLSVRVKEHERTSRKIYKNYREALGDRTLFEKEKLKAEAALQAATAAAQKESDKARAQIEELEANIARLTAGASGEDSPLAVSERQLKEAQGKIHTLEKRLENAQNDAAYARNLYQDASTAAAELRNENSRLTEQNRALDEAKTATLERVHRMQTEHESKEFLGHIGHLKQQLRDRERELDTLRDDVRQLKNGRRETRQSSVPRSPRMGIMSPRTGRAYAGPASRGTSPAAAGVDGPGTQYMSVQQQGNGRWGNHLRD</sequence>